<dbReference type="AlphaFoldDB" id="A0AAV5MWQ3"/>
<comment type="caution">
    <text evidence="1">The sequence shown here is derived from an EMBL/GenBank/DDBJ whole genome shotgun (WGS) entry which is preliminary data.</text>
</comment>
<protein>
    <submittedName>
        <fullName evidence="1">Uncharacterized protein</fullName>
    </submittedName>
</protein>
<organism evidence="1 2">
    <name type="scientific">Leminorella grimontii</name>
    <dbReference type="NCBI Taxonomy" id="82981"/>
    <lineage>
        <taxon>Bacteria</taxon>
        <taxon>Pseudomonadati</taxon>
        <taxon>Pseudomonadota</taxon>
        <taxon>Gammaproteobacteria</taxon>
        <taxon>Enterobacterales</taxon>
        <taxon>Budviciaceae</taxon>
        <taxon>Leminorella</taxon>
    </lineage>
</organism>
<proteinExistence type="predicted"/>
<keyword evidence="2" id="KW-1185">Reference proteome</keyword>
<sequence>MLTHPPTIFVIRIIIKSYVRDFVDRFDSFTDKLRRKPYIERVNITKLDNNVVNMLNVNIIH</sequence>
<name>A0AAV5MWQ3_9GAMM</name>
<reference evidence="1" key="1">
    <citation type="submission" date="2022-06" db="EMBL/GenBank/DDBJ databases">
        <title>Draft genome sequences of Leminorella grimontii str. JCM5902.</title>
        <authorList>
            <person name="Wakabayashi Y."/>
            <person name="Kojima K."/>
        </authorList>
    </citation>
    <scope>NUCLEOTIDE SEQUENCE</scope>
    <source>
        <strain evidence="1">JCM 5902</strain>
    </source>
</reference>
<dbReference type="EMBL" id="BRLH01000001">
    <property type="protein sequence ID" value="GKX54251.1"/>
    <property type="molecule type" value="Genomic_DNA"/>
</dbReference>
<dbReference type="Proteomes" id="UP001058124">
    <property type="component" value="Unassembled WGS sequence"/>
</dbReference>
<evidence type="ECO:0000313" key="2">
    <source>
        <dbReference type="Proteomes" id="UP001058124"/>
    </source>
</evidence>
<evidence type="ECO:0000313" key="1">
    <source>
        <dbReference type="EMBL" id="GKX54251.1"/>
    </source>
</evidence>
<accession>A0AAV5MWQ3</accession>
<gene>
    <name evidence="1" type="ORF">SOASR030_03630</name>
</gene>